<feature type="compositionally biased region" description="Low complexity" evidence="1">
    <location>
        <begin position="239"/>
        <end position="256"/>
    </location>
</feature>
<feature type="region of interest" description="Disordered" evidence="1">
    <location>
        <begin position="52"/>
        <end position="82"/>
    </location>
</feature>
<name>F8NW15_SERL9</name>
<dbReference type="Proteomes" id="UP000008064">
    <property type="component" value="Unassembled WGS sequence"/>
</dbReference>
<dbReference type="RefSeq" id="XP_007318968.1">
    <property type="nucleotide sequence ID" value="XM_007318906.1"/>
</dbReference>
<gene>
    <name evidence="2" type="ORF">SERLADRAFT_408728</name>
</gene>
<feature type="region of interest" description="Disordered" evidence="1">
    <location>
        <begin position="1"/>
        <end position="36"/>
    </location>
</feature>
<dbReference type="OrthoDB" id="3245901at2759"/>
<accession>F8NW15</accession>
<reference evidence="2" key="1">
    <citation type="submission" date="2011-04" db="EMBL/GenBank/DDBJ databases">
        <title>Evolution of plant cell wall degrading machinery underlies the functional diversity of forest fungi.</title>
        <authorList>
            <consortium name="US DOE Joint Genome Institute (JGI-PGF)"/>
            <person name="Eastwood D.C."/>
            <person name="Floudas D."/>
            <person name="Binder M."/>
            <person name="Majcherczyk A."/>
            <person name="Schneider P."/>
            <person name="Aerts A."/>
            <person name="Asiegbu F.O."/>
            <person name="Baker S.E."/>
            <person name="Barry K."/>
            <person name="Bendiksby M."/>
            <person name="Blumentritt M."/>
            <person name="Coutinho P.M."/>
            <person name="Cullen D."/>
            <person name="Cullen D."/>
            <person name="Gathman A."/>
            <person name="Goodell B."/>
            <person name="Henrissat B."/>
            <person name="Ihrmark K."/>
            <person name="Kauserud H."/>
            <person name="Kohler A."/>
            <person name="LaButti K."/>
            <person name="Lapidus A."/>
            <person name="Lavin J.L."/>
            <person name="Lee Y.-H."/>
            <person name="Lindquist E."/>
            <person name="Lilly W."/>
            <person name="Lucas S."/>
            <person name="Morin E."/>
            <person name="Murat C."/>
            <person name="Oguiza J.A."/>
            <person name="Park J."/>
            <person name="Pisabarro A.G."/>
            <person name="Riley R."/>
            <person name="Rosling A."/>
            <person name="Salamov A."/>
            <person name="Schmidt O."/>
            <person name="Schmutz J."/>
            <person name="Skrede I."/>
            <person name="Stenlid J."/>
            <person name="Wiebenga A."/>
            <person name="Xie X."/>
            <person name="Kues U."/>
            <person name="Hibbett D.S."/>
            <person name="Hoffmeister D."/>
            <person name="Hogberg N."/>
            <person name="Martin F."/>
            <person name="Grigoriev I.V."/>
            <person name="Watkinson S.C."/>
        </authorList>
    </citation>
    <scope>NUCLEOTIDE SEQUENCE</scope>
    <source>
        <strain evidence="2">S7.9</strain>
    </source>
</reference>
<evidence type="ECO:0000313" key="2">
    <source>
        <dbReference type="EMBL" id="EGO24949.1"/>
    </source>
</evidence>
<dbReference type="EMBL" id="GL945434">
    <property type="protein sequence ID" value="EGO24949.1"/>
    <property type="molecule type" value="Genomic_DNA"/>
</dbReference>
<sequence length="269" mass="29062">MLSQDYPTYLSYDSSSPPFSDSSYNPSPGSLPCPPPSSAIPPYFASLDLSEPSHIAPSRAPSYSSQSSQSSSGNPRSMRRSSKLTISHPYARLYARKDVTKRRKIWNHVLEKSLFSPHELSTLGAPHRRTIYIASLEAHIDRLHSQLLSYELYPIPFDKLEPYKGLNSKTAKSMVSGLQHDATHTKLKLLELQRSNNHLRDVLSGLDPRSTCSSNSNSPVSIGPGSTAVAGAHGGGGAVTPSTHAGSHAHSPHGAPVNGGLLEEETQCR</sequence>
<dbReference type="AlphaFoldDB" id="F8NW15"/>
<feature type="compositionally biased region" description="Low complexity" evidence="1">
    <location>
        <begin position="213"/>
        <end position="231"/>
    </location>
</feature>
<dbReference type="KEGG" id="sla:SERLADRAFT_408728"/>
<organism>
    <name type="scientific">Serpula lacrymans var. lacrymans (strain S7.9)</name>
    <name type="common">Dry rot fungus</name>
    <dbReference type="NCBI Taxonomy" id="578457"/>
    <lineage>
        <taxon>Eukaryota</taxon>
        <taxon>Fungi</taxon>
        <taxon>Dikarya</taxon>
        <taxon>Basidiomycota</taxon>
        <taxon>Agaricomycotina</taxon>
        <taxon>Agaricomycetes</taxon>
        <taxon>Agaricomycetidae</taxon>
        <taxon>Boletales</taxon>
        <taxon>Coniophorineae</taxon>
        <taxon>Serpulaceae</taxon>
        <taxon>Serpula</taxon>
    </lineage>
</organism>
<feature type="compositionally biased region" description="Low complexity" evidence="1">
    <location>
        <begin position="62"/>
        <end position="72"/>
    </location>
</feature>
<dbReference type="HOGENOM" id="CLU_1034999_0_0_1"/>
<protein>
    <submittedName>
        <fullName evidence="2">Uncharacterized protein</fullName>
    </submittedName>
</protein>
<proteinExistence type="predicted"/>
<feature type="compositionally biased region" description="Low complexity" evidence="1">
    <location>
        <begin position="11"/>
        <end position="28"/>
    </location>
</feature>
<dbReference type="GeneID" id="18812774"/>
<evidence type="ECO:0000256" key="1">
    <source>
        <dbReference type="SAM" id="MobiDB-lite"/>
    </source>
</evidence>
<feature type="region of interest" description="Disordered" evidence="1">
    <location>
        <begin position="202"/>
        <end position="269"/>
    </location>
</feature>